<dbReference type="EMBL" id="FOAD01000002">
    <property type="protein sequence ID" value="SEK87010.1"/>
    <property type="molecule type" value="Genomic_DNA"/>
</dbReference>
<evidence type="ECO:0000313" key="3">
    <source>
        <dbReference type="Proteomes" id="UP000183894"/>
    </source>
</evidence>
<dbReference type="AlphaFoldDB" id="A0A1H7KKH2"/>
<evidence type="ECO:0000256" key="1">
    <source>
        <dbReference type="SAM" id="MobiDB-lite"/>
    </source>
</evidence>
<proteinExistence type="predicted"/>
<reference evidence="2 3" key="1">
    <citation type="submission" date="2016-10" db="EMBL/GenBank/DDBJ databases">
        <authorList>
            <person name="de Groot N.N."/>
        </authorList>
    </citation>
    <scope>NUCLEOTIDE SEQUENCE [LARGE SCALE GENOMIC DNA]</scope>
    <source>
        <strain evidence="2 3">CDM_5</strain>
    </source>
</reference>
<gene>
    <name evidence="2" type="ORF">SAMN04488691_10227</name>
</gene>
<dbReference type="RefSeq" id="WP_074792697.1">
    <property type="nucleotide sequence ID" value="NZ_FOAD01000002.1"/>
</dbReference>
<dbReference type="Proteomes" id="UP000183894">
    <property type="component" value="Unassembled WGS sequence"/>
</dbReference>
<protein>
    <submittedName>
        <fullName evidence="2">Uncharacterized protein</fullName>
    </submittedName>
</protein>
<sequence>MPKYAKRAPEEFSLSTRSEKESDCSAALEPTQAVQKILSKEDSVFEKRVQAIAFASELEWLIQDEFPEEKCPRLTTARYYRTPRGVFSPEIREALNKINHVYSRVAYSKGHRTRKYNTSQVADPATESTDSEGETKAYEIINEVYKSAEELSDGVLMDWCLTIDDISGLDTGDQIDLKHVSSFL</sequence>
<evidence type="ECO:0000313" key="2">
    <source>
        <dbReference type="EMBL" id="SEK87010.1"/>
    </source>
</evidence>
<feature type="region of interest" description="Disordered" evidence="1">
    <location>
        <begin position="1"/>
        <end position="27"/>
    </location>
</feature>
<organism evidence="2 3">
    <name type="scientific">Haloferax larsenii</name>
    <dbReference type="NCBI Taxonomy" id="302484"/>
    <lineage>
        <taxon>Archaea</taxon>
        <taxon>Methanobacteriati</taxon>
        <taxon>Methanobacteriota</taxon>
        <taxon>Stenosarchaea group</taxon>
        <taxon>Halobacteria</taxon>
        <taxon>Halobacteriales</taxon>
        <taxon>Haloferacaceae</taxon>
        <taxon>Haloferax</taxon>
    </lineage>
</organism>
<accession>A0A1H7KKH2</accession>
<name>A0A1H7KKH2_HALLR</name>